<dbReference type="EMBL" id="BQNB010012796">
    <property type="protein sequence ID" value="GJT08008.1"/>
    <property type="molecule type" value="Genomic_DNA"/>
</dbReference>
<protein>
    <submittedName>
        <fullName evidence="1">Uncharacterized protein</fullName>
    </submittedName>
</protein>
<organism evidence="1 2">
    <name type="scientific">Tanacetum coccineum</name>
    <dbReference type="NCBI Taxonomy" id="301880"/>
    <lineage>
        <taxon>Eukaryota</taxon>
        <taxon>Viridiplantae</taxon>
        <taxon>Streptophyta</taxon>
        <taxon>Embryophyta</taxon>
        <taxon>Tracheophyta</taxon>
        <taxon>Spermatophyta</taxon>
        <taxon>Magnoliopsida</taxon>
        <taxon>eudicotyledons</taxon>
        <taxon>Gunneridae</taxon>
        <taxon>Pentapetalae</taxon>
        <taxon>asterids</taxon>
        <taxon>campanulids</taxon>
        <taxon>Asterales</taxon>
        <taxon>Asteraceae</taxon>
        <taxon>Asteroideae</taxon>
        <taxon>Anthemideae</taxon>
        <taxon>Anthemidinae</taxon>
        <taxon>Tanacetum</taxon>
    </lineage>
</organism>
<proteinExistence type="predicted"/>
<reference evidence="1" key="1">
    <citation type="journal article" date="2022" name="Int. J. Mol. Sci.">
        <title>Draft Genome of Tanacetum Coccineum: Genomic Comparison of Closely Related Tanacetum-Family Plants.</title>
        <authorList>
            <person name="Yamashiro T."/>
            <person name="Shiraishi A."/>
            <person name="Nakayama K."/>
            <person name="Satake H."/>
        </authorList>
    </citation>
    <scope>NUCLEOTIDE SEQUENCE</scope>
</reference>
<sequence>MVEGGGEGKRLYYCFLDGLLRVAMPLGLMQVQRGTFKGVCWPSFTTMGCKKTMEVSWIVLLYLRNSFENLPSRIEENVCKDVEDTKFVSLNWEN</sequence>
<dbReference type="Proteomes" id="UP001151760">
    <property type="component" value="Unassembled WGS sequence"/>
</dbReference>
<comment type="caution">
    <text evidence="1">The sequence shown here is derived from an EMBL/GenBank/DDBJ whole genome shotgun (WGS) entry which is preliminary data.</text>
</comment>
<name>A0ABQ5B2N5_9ASTR</name>
<accession>A0ABQ5B2N5</accession>
<gene>
    <name evidence="1" type="ORF">Tco_0842470</name>
</gene>
<keyword evidence="2" id="KW-1185">Reference proteome</keyword>
<reference evidence="1" key="2">
    <citation type="submission" date="2022-01" db="EMBL/GenBank/DDBJ databases">
        <authorList>
            <person name="Yamashiro T."/>
            <person name="Shiraishi A."/>
            <person name="Satake H."/>
            <person name="Nakayama K."/>
        </authorList>
    </citation>
    <scope>NUCLEOTIDE SEQUENCE</scope>
</reference>
<evidence type="ECO:0000313" key="1">
    <source>
        <dbReference type="EMBL" id="GJT08008.1"/>
    </source>
</evidence>
<evidence type="ECO:0000313" key="2">
    <source>
        <dbReference type="Proteomes" id="UP001151760"/>
    </source>
</evidence>